<evidence type="ECO:0000313" key="12">
    <source>
        <dbReference type="EMBL" id="KAG9325681.1"/>
    </source>
</evidence>
<dbReference type="AlphaFoldDB" id="A0A9P8AAJ9"/>
<evidence type="ECO:0000256" key="7">
    <source>
        <dbReference type="ARBA" id="ARBA00023136"/>
    </source>
</evidence>
<feature type="domain" description="RING-type" evidence="11">
    <location>
        <begin position="621"/>
        <end position="662"/>
    </location>
</feature>
<dbReference type="InterPro" id="IPR001841">
    <property type="entry name" value="Znf_RING"/>
</dbReference>
<feature type="transmembrane region" description="Helical" evidence="10">
    <location>
        <begin position="554"/>
        <end position="571"/>
    </location>
</feature>
<evidence type="ECO:0000256" key="3">
    <source>
        <dbReference type="ARBA" id="ARBA00022723"/>
    </source>
</evidence>
<dbReference type="SMART" id="SM00744">
    <property type="entry name" value="RINGv"/>
    <property type="match status" value="1"/>
</dbReference>
<dbReference type="SUPFAM" id="SSF57850">
    <property type="entry name" value="RING/U-box"/>
    <property type="match status" value="1"/>
</dbReference>
<keyword evidence="6 10" id="KW-1133">Transmembrane helix</keyword>
<feature type="compositionally biased region" description="Polar residues" evidence="9">
    <location>
        <begin position="283"/>
        <end position="298"/>
    </location>
</feature>
<dbReference type="PANTHER" id="PTHR46539:SF9">
    <property type="entry name" value="RING-H2 FINGER PROTEIN ATL56"/>
    <property type="match status" value="1"/>
</dbReference>
<protein>
    <recommendedName>
        <fullName evidence="11">RING-type domain-containing protein</fullName>
    </recommendedName>
</protein>
<evidence type="ECO:0000256" key="2">
    <source>
        <dbReference type="ARBA" id="ARBA00022692"/>
    </source>
</evidence>
<feature type="region of interest" description="Disordered" evidence="9">
    <location>
        <begin position="224"/>
        <end position="268"/>
    </location>
</feature>
<feature type="region of interest" description="Disordered" evidence="9">
    <location>
        <begin position="280"/>
        <end position="327"/>
    </location>
</feature>
<dbReference type="InterPro" id="IPR011016">
    <property type="entry name" value="Znf_RING-CH"/>
</dbReference>
<evidence type="ECO:0000256" key="6">
    <source>
        <dbReference type="ARBA" id="ARBA00022989"/>
    </source>
</evidence>
<evidence type="ECO:0000259" key="11">
    <source>
        <dbReference type="PROSITE" id="PS50089"/>
    </source>
</evidence>
<evidence type="ECO:0000256" key="9">
    <source>
        <dbReference type="SAM" id="MobiDB-lite"/>
    </source>
</evidence>
<evidence type="ECO:0000256" key="1">
    <source>
        <dbReference type="ARBA" id="ARBA00004370"/>
    </source>
</evidence>
<sequence length="718" mass="76950">MKPDLSQALVPTAPVFTRNSSPLCNGGSLNEDRSEDGTNACKSKVAGADVGKGHGACRPQRHSTNLAGPRWNTAQSSPPTPAPTQKLQEKGVSAHHAPPLAASFTVHMHSSSSQTGQEHACLRAACANSISSLSTSADHSILAIDNSAALTNKTTAAALESLEPPSFSPIPESSALLVIHSPMPSNYTSRSAADAISDTLLNCVIDGIDISPAWRSAAHHPLQRSAMQHEWPPRSGSRSSSNSISGTMEANPAKCNGTLVSTGLGRSSPRRASIVRKYELIPSHSNTPQQHPIQQPSGDTGDERSGVTLTQLSPPSLLNTPGSVRASPLTASLRPQPLALSATPLAHSSAASLATLLPQDGTIGRTLRQDGAPLETSDSEAHSGVIMAHPGPALASPSGARHGMRPEWNRFGYFMQSFASRTQASRMYSRRPQFSSVGSSSWTVARVLNTCHLLYLVPVTTVSIARLLTTETICDEQLFSWLTVQAVLFLSQIICACYLLQQTMSSRIAMLDQRSRILLLVCMIWTVIGVGFLGKASNTQESTCGSANDPVYSLAFKIIIFHASLIGFYFLPCSSFMLTQLLPASISSGMNRMATKPMIAKLGSVHMTEGMFGDDHEEATCAICLGDYRPDETIRLLPCQHHFHLECVDQWLLTDKSCPLCKHDIDKPLENERTMHASKRFQVIDTIRRDSEGNINGTTTTGGGTTTTHVNGIQIIVL</sequence>
<keyword evidence="5" id="KW-0862">Zinc</keyword>
<keyword evidence="2 10" id="KW-0812">Transmembrane</keyword>
<dbReference type="PROSITE" id="PS50089">
    <property type="entry name" value="ZF_RING_2"/>
    <property type="match status" value="1"/>
</dbReference>
<dbReference type="Proteomes" id="UP000717515">
    <property type="component" value="Unassembled WGS sequence"/>
</dbReference>
<evidence type="ECO:0000256" key="10">
    <source>
        <dbReference type="SAM" id="Phobius"/>
    </source>
</evidence>
<name>A0A9P8AAJ9_MORAP</name>
<dbReference type="GO" id="GO:0016020">
    <property type="term" value="C:membrane"/>
    <property type="evidence" value="ECO:0007669"/>
    <property type="project" value="UniProtKB-SubCell"/>
</dbReference>
<comment type="subcellular location">
    <subcellularLocation>
        <location evidence="1">Membrane</location>
    </subcellularLocation>
</comment>
<evidence type="ECO:0000256" key="8">
    <source>
        <dbReference type="PROSITE-ProRule" id="PRU00175"/>
    </source>
</evidence>
<dbReference type="Pfam" id="PF13639">
    <property type="entry name" value="zf-RING_2"/>
    <property type="match status" value="1"/>
</dbReference>
<feature type="compositionally biased region" description="Polar residues" evidence="9">
    <location>
        <begin position="307"/>
        <end position="322"/>
    </location>
</feature>
<feature type="compositionally biased region" description="Low complexity" evidence="9">
    <location>
        <begin position="234"/>
        <end position="246"/>
    </location>
</feature>
<dbReference type="GO" id="GO:0008270">
    <property type="term" value="F:zinc ion binding"/>
    <property type="evidence" value="ECO:0007669"/>
    <property type="project" value="UniProtKB-KW"/>
</dbReference>
<keyword evidence="4 8" id="KW-0863">Zinc-finger</keyword>
<feature type="transmembrane region" description="Helical" evidence="10">
    <location>
        <begin position="478"/>
        <end position="500"/>
    </location>
</feature>
<evidence type="ECO:0000256" key="5">
    <source>
        <dbReference type="ARBA" id="ARBA00022833"/>
    </source>
</evidence>
<dbReference type="Gene3D" id="3.30.40.10">
    <property type="entry name" value="Zinc/RING finger domain, C3HC4 (zinc finger)"/>
    <property type="match status" value="1"/>
</dbReference>
<evidence type="ECO:0000256" key="4">
    <source>
        <dbReference type="ARBA" id="ARBA00022771"/>
    </source>
</evidence>
<gene>
    <name evidence="12" type="ORF">KVV02_001165</name>
</gene>
<dbReference type="PANTHER" id="PTHR46539">
    <property type="entry name" value="E3 UBIQUITIN-PROTEIN LIGASE ATL42"/>
    <property type="match status" value="1"/>
</dbReference>
<dbReference type="InterPro" id="IPR013083">
    <property type="entry name" value="Znf_RING/FYVE/PHD"/>
</dbReference>
<accession>A0A9P8AAJ9</accession>
<comment type="caution">
    <text evidence="12">The sequence shown here is derived from an EMBL/GenBank/DDBJ whole genome shotgun (WGS) entry which is preliminary data.</text>
</comment>
<dbReference type="EMBL" id="JAIFTL010000035">
    <property type="protein sequence ID" value="KAG9325681.1"/>
    <property type="molecule type" value="Genomic_DNA"/>
</dbReference>
<dbReference type="SMART" id="SM00184">
    <property type="entry name" value="RING"/>
    <property type="match status" value="1"/>
</dbReference>
<evidence type="ECO:0000313" key="13">
    <source>
        <dbReference type="Proteomes" id="UP000717515"/>
    </source>
</evidence>
<proteinExistence type="predicted"/>
<feature type="transmembrane region" description="Helical" evidence="10">
    <location>
        <begin position="516"/>
        <end position="534"/>
    </location>
</feature>
<feature type="region of interest" description="Disordered" evidence="9">
    <location>
        <begin position="1"/>
        <end position="95"/>
    </location>
</feature>
<keyword evidence="7 10" id="KW-0472">Membrane</keyword>
<reference evidence="12" key="1">
    <citation type="submission" date="2021-07" db="EMBL/GenBank/DDBJ databases">
        <title>Draft genome of Mortierella alpina, strain LL118, isolated from an aspen leaf litter sample.</title>
        <authorList>
            <person name="Yang S."/>
            <person name="Vinatzer B.A."/>
        </authorList>
    </citation>
    <scope>NUCLEOTIDE SEQUENCE</scope>
    <source>
        <strain evidence="12">LL118</strain>
    </source>
</reference>
<keyword evidence="3" id="KW-0479">Metal-binding</keyword>
<organism evidence="12 13">
    <name type="scientific">Mortierella alpina</name>
    <name type="common">Oleaginous fungus</name>
    <name type="synonym">Mortierella renispora</name>
    <dbReference type="NCBI Taxonomy" id="64518"/>
    <lineage>
        <taxon>Eukaryota</taxon>
        <taxon>Fungi</taxon>
        <taxon>Fungi incertae sedis</taxon>
        <taxon>Mucoromycota</taxon>
        <taxon>Mortierellomycotina</taxon>
        <taxon>Mortierellomycetes</taxon>
        <taxon>Mortierellales</taxon>
        <taxon>Mortierellaceae</taxon>
        <taxon>Mortierella</taxon>
    </lineage>
</organism>